<sequence length="223" mass="25610">MCIALWAGAFLYFVASLGTDALLWIHSKISTHDGSEFNRTDGMLRFKRRFRKLFVAPFEEFDPVLQLLPNGFGSHDYALWLNHRYTDNKICLATKVHSLGLDQANALAFWDCLQRYMDVTQPLPDLPVLEQSRHLDPVTAAYDVKTGRNTRRWRDQSEKGWITGGLKTLSKQLHEYPWQKEACIVKARIDPLLTIEAYYRAQEAKGIVATPKADDFDDVHRPG</sequence>
<evidence type="ECO:0000313" key="2">
    <source>
        <dbReference type="Proteomes" id="UP000222460"/>
    </source>
</evidence>
<name>A0A2C5WIL9_PSEPU</name>
<organism evidence="1 2">
    <name type="scientific">Pseudomonas putida</name>
    <name type="common">Arthrobacter siderocapsulatus</name>
    <dbReference type="NCBI Taxonomy" id="303"/>
    <lineage>
        <taxon>Bacteria</taxon>
        <taxon>Pseudomonadati</taxon>
        <taxon>Pseudomonadota</taxon>
        <taxon>Gammaproteobacteria</taxon>
        <taxon>Pseudomonadales</taxon>
        <taxon>Pseudomonadaceae</taxon>
        <taxon>Pseudomonas</taxon>
    </lineage>
</organism>
<dbReference type="RefSeq" id="WP_098968482.1">
    <property type="nucleotide sequence ID" value="NZ_PDKZ01000002.1"/>
</dbReference>
<evidence type="ECO:0000313" key="1">
    <source>
        <dbReference type="EMBL" id="PHH44104.1"/>
    </source>
</evidence>
<accession>A0A2C5WIL9</accession>
<reference evidence="2" key="1">
    <citation type="submission" date="2017-10" db="EMBL/GenBank/DDBJ databases">
        <title>FDA dAtabase for Regulatory Grade micrObial Sequences (FDA-ARGOS): Supporting development and validation of Infectious Disease Dx tests.</title>
        <authorList>
            <person name="Goldberg B."/>
            <person name="Campos J."/>
            <person name="Tallon L."/>
            <person name="Sadzewicz L."/>
            <person name="Ott S."/>
            <person name="Zhao X."/>
            <person name="Nagaraj S."/>
            <person name="Vavikolanu K."/>
            <person name="Aluvathingal J."/>
            <person name="Nadendla S."/>
            <person name="Geyer C."/>
            <person name="Sichtig H."/>
        </authorList>
    </citation>
    <scope>NUCLEOTIDE SEQUENCE [LARGE SCALE GENOMIC DNA]</scope>
    <source>
        <strain evidence="2">FDAARGOS_376</strain>
    </source>
</reference>
<dbReference type="AlphaFoldDB" id="A0A2C5WIL9"/>
<dbReference type="EMBL" id="PDKZ01000002">
    <property type="protein sequence ID" value="PHH44104.1"/>
    <property type="molecule type" value="Genomic_DNA"/>
</dbReference>
<dbReference type="Proteomes" id="UP000222460">
    <property type="component" value="Unassembled WGS sequence"/>
</dbReference>
<gene>
    <name evidence="1" type="ORF">CRX57_21435</name>
</gene>
<comment type="caution">
    <text evidence="1">The sequence shown here is derived from an EMBL/GenBank/DDBJ whole genome shotgun (WGS) entry which is preliminary data.</text>
</comment>
<proteinExistence type="predicted"/>
<protein>
    <submittedName>
        <fullName evidence="1">Uncharacterized protein</fullName>
    </submittedName>
</protein>